<dbReference type="InterPro" id="IPR029044">
    <property type="entry name" value="Nucleotide-diphossugar_trans"/>
</dbReference>
<evidence type="ECO:0000256" key="1">
    <source>
        <dbReference type="ARBA" id="ARBA00006739"/>
    </source>
</evidence>
<sequence length="179" mass="20569">MKSNKVYALMTVRNRIESTLECVECLKKQSYQDIEIVIVDDGSTDNTAKILREKYKEGIKILKGNGDLWWTGGMNLGLQYILRKCNPNDDFVLLLNNDIYFDENFVRKMLNASLQNEKTIVGSLDTDGKTQKVIAVRHLQKKGITTPDVSLSNKEDLIFDSFFQDRLFFKEISSLSCRL</sequence>
<dbReference type="PANTHER" id="PTHR43179">
    <property type="entry name" value="RHAMNOSYLTRANSFERASE WBBL"/>
    <property type="match status" value="1"/>
</dbReference>
<dbReference type="PANTHER" id="PTHR43179:SF12">
    <property type="entry name" value="GALACTOFURANOSYLTRANSFERASE GLFT2"/>
    <property type="match status" value="1"/>
</dbReference>
<name>A0A0G0CNY9_9BACT</name>
<dbReference type="SUPFAM" id="SSF53448">
    <property type="entry name" value="Nucleotide-diphospho-sugar transferases"/>
    <property type="match status" value="1"/>
</dbReference>
<evidence type="ECO:0000256" key="2">
    <source>
        <dbReference type="ARBA" id="ARBA00022676"/>
    </source>
</evidence>
<dbReference type="Pfam" id="PF00535">
    <property type="entry name" value="Glycos_transf_2"/>
    <property type="match status" value="1"/>
</dbReference>
<reference evidence="5 6" key="1">
    <citation type="journal article" date="2015" name="Nature">
        <title>rRNA introns, odd ribosomes, and small enigmatic genomes across a large radiation of phyla.</title>
        <authorList>
            <person name="Brown C.T."/>
            <person name="Hug L.A."/>
            <person name="Thomas B.C."/>
            <person name="Sharon I."/>
            <person name="Castelle C.J."/>
            <person name="Singh A."/>
            <person name="Wilkins M.J."/>
            <person name="Williams K.H."/>
            <person name="Banfield J.F."/>
        </authorList>
    </citation>
    <scope>NUCLEOTIDE SEQUENCE [LARGE SCALE GENOMIC DNA]</scope>
</reference>
<dbReference type="Proteomes" id="UP000034816">
    <property type="component" value="Unassembled WGS sequence"/>
</dbReference>
<keyword evidence="2" id="KW-0328">Glycosyltransferase</keyword>
<keyword evidence="3" id="KW-0808">Transferase</keyword>
<feature type="domain" description="Glycosyltransferase 2-like" evidence="4">
    <location>
        <begin position="9"/>
        <end position="129"/>
    </location>
</feature>
<evidence type="ECO:0000256" key="3">
    <source>
        <dbReference type="ARBA" id="ARBA00022679"/>
    </source>
</evidence>
<dbReference type="InterPro" id="IPR001173">
    <property type="entry name" value="Glyco_trans_2-like"/>
</dbReference>
<dbReference type="GO" id="GO:0016757">
    <property type="term" value="F:glycosyltransferase activity"/>
    <property type="evidence" value="ECO:0007669"/>
    <property type="project" value="UniProtKB-KW"/>
</dbReference>
<gene>
    <name evidence="5" type="ORF">UR73_C0007G0016</name>
</gene>
<proteinExistence type="inferred from homology"/>
<comment type="similarity">
    <text evidence="1">Belongs to the glycosyltransferase 2 family.</text>
</comment>
<accession>A0A0G0CNY9</accession>
<comment type="caution">
    <text evidence="5">The sequence shown here is derived from an EMBL/GenBank/DDBJ whole genome shotgun (WGS) entry which is preliminary data.</text>
</comment>
<evidence type="ECO:0000313" key="6">
    <source>
        <dbReference type="Proteomes" id="UP000034816"/>
    </source>
</evidence>
<dbReference type="AlphaFoldDB" id="A0A0G0CNY9"/>
<dbReference type="EMBL" id="LBQH01000007">
    <property type="protein sequence ID" value="KKP77931.1"/>
    <property type="molecule type" value="Genomic_DNA"/>
</dbReference>
<evidence type="ECO:0000313" key="5">
    <source>
        <dbReference type="EMBL" id="KKP77931.1"/>
    </source>
</evidence>
<organism evidence="5 6">
    <name type="scientific">candidate division WS6 bacterium GW2011_GWF1_35_23</name>
    <dbReference type="NCBI Taxonomy" id="1619097"/>
    <lineage>
        <taxon>Bacteria</taxon>
        <taxon>Candidatus Dojkabacteria</taxon>
    </lineage>
</organism>
<dbReference type="Gene3D" id="3.90.550.10">
    <property type="entry name" value="Spore Coat Polysaccharide Biosynthesis Protein SpsA, Chain A"/>
    <property type="match status" value="1"/>
</dbReference>
<protein>
    <recommendedName>
        <fullName evidence="4">Glycosyltransferase 2-like domain-containing protein</fullName>
    </recommendedName>
</protein>
<evidence type="ECO:0000259" key="4">
    <source>
        <dbReference type="Pfam" id="PF00535"/>
    </source>
</evidence>